<protein>
    <submittedName>
        <fullName evidence="2">Uncharacterized protein</fullName>
    </submittedName>
</protein>
<accession>A0A7S4C1F3</accession>
<gene>
    <name evidence="2" type="ORF">PCAR00345_LOCUS36722</name>
</gene>
<sequence length="176" mass="18217">MRQRFDRADARAASAATDAAKALHTQAQSATLAPLPCPVCRADIAAADMHDAGIAPTPPPQTTEEERRAAKPVCQHVPLGLNARAQQHPAPHASESSSPQSARECRACGASRSQVDEAQAGVEGLSLVADRSGVPAGDDEQVYGRGAHGTNRGGRASRGRSRRGRGGRGVAAYPAQ</sequence>
<dbReference type="EMBL" id="HBIZ01058462">
    <property type="protein sequence ID" value="CAE0784018.1"/>
    <property type="molecule type" value="Transcribed_RNA"/>
</dbReference>
<organism evidence="2">
    <name type="scientific">Chrysotila carterae</name>
    <name type="common">Marine alga</name>
    <name type="synonym">Syracosphaera carterae</name>
    <dbReference type="NCBI Taxonomy" id="13221"/>
    <lineage>
        <taxon>Eukaryota</taxon>
        <taxon>Haptista</taxon>
        <taxon>Haptophyta</taxon>
        <taxon>Prymnesiophyceae</taxon>
        <taxon>Isochrysidales</taxon>
        <taxon>Isochrysidaceae</taxon>
        <taxon>Chrysotila</taxon>
    </lineage>
</organism>
<evidence type="ECO:0000313" key="2">
    <source>
        <dbReference type="EMBL" id="CAE0784018.1"/>
    </source>
</evidence>
<feature type="region of interest" description="Disordered" evidence="1">
    <location>
        <begin position="50"/>
        <end position="176"/>
    </location>
</feature>
<name>A0A7S4C1F3_CHRCT</name>
<feature type="compositionally biased region" description="Basic residues" evidence="1">
    <location>
        <begin position="155"/>
        <end position="166"/>
    </location>
</feature>
<reference evidence="2" key="1">
    <citation type="submission" date="2021-01" db="EMBL/GenBank/DDBJ databases">
        <authorList>
            <person name="Corre E."/>
            <person name="Pelletier E."/>
            <person name="Niang G."/>
            <person name="Scheremetjew M."/>
            <person name="Finn R."/>
            <person name="Kale V."/>
            <person name="Holt S."/>
            <person name="Cochrane G."/>
            <person name="Meng A."/>
            <person name="Brown T."/>
            <person name="Cohen L."/>
        </authorList>
    </citation>
    <scope>NUCLEOTIDE SEQUENCE</scope>
    <source>
        <strain evidence="2">CCMP645</strain>
    </source>
</reference>
<feature type="compositionally biased region" description="Low complexity" evidence="1">
    <location>
        <begin position="87"/>
        <end position="102"/>
    </location>
</feature>
<dbReference type="AlphaFoldDB" id="A0A7S4C1F3"/>
<evidence type="ECO:0000256" key="1">
    <source>
        <dbReference type="SAM" id="MobiDB-lite"/>
    </source>
</evidence>
<proteinExistence type="predicted"/>